<accession>A0A3M6QVG8</accession>
<reference evidence="2 3" key="1">
    <citation type="submission" date="2018-10" db="EMBL/GenBank/DDBJ databases">
        <title>Draft genome of Cortibacter populi DSM10536.</title>
        <authorList>
            <person name="Bernier A.-M."/>
            <person name="Bernard K."/>
        </authorList>
    </citation>
    <scope>NUCLEOTIDE SEQUENCE [LARGE SCALE GENOMIC DNA]</scope>
    <source>
        <strain evidence="2 3">DSM 105136</strain>
    </source>
</reference>
<dbReference type="Proteomes" id="UP000278006">
    <property type="component" value="Unassembled WGS sequence"/>
</dbReference>
<proteinExistence type="predicted"/>
<dbReference type="EMBL" id="RDQO01000002">
    <property type="protein sequence ID" value="RMX06559.1"/>
    <property type="molecule type" value="Genomic_DNA"/>
</dbReference>
<dbReference type="AlphaFoldDB" id="A0A3M6QVG8"/>
<protein>
    <submittedName>
        <fullName evidence="2">Uncharacterized protein</fullName>
    </submittedName>
</protein>
<name>A0A3M6QVG8_9BURK</name>
<feature type="region of interest" description="Disordered" evidence="1">
    <location>
        <begin position="46"/>
        <end position="92"/>
    </location>
</feature>
<sequence>MSMALYIVLNAEEPGFDTFVEGRAVAQAIDDLTGLCEVAGLPLPDEFVGQAADELDEWDEDEDEDEDEADPFDGEEGSPDDDEDAPAEPAGQWFAASEGVAYVQALIELAEENADGLEDLDGVLADLRDYLQVLEQAQAARLRWHFAWDF</sequence>
<feature type="compositionally biased region" description="Acidic residues" evidence="1">
    <location>
        <begin position="53"/>
        <end position="86"/>
    </location>
</feature>
<evidence type="ECO:0000313" key="3">
    <source>
        <dbReference type="Proteomes" id="UP000278006"/>
    </source>
</evidence>
<evidence type="ECO:0000256" key="1">
    <source>
        <dbReference type="SAM" id="MobiDB-lite"/>
    </source>
</evidence>
<comment type="caution">
    <text evidence="2">The sequence shown here is derived from an EMBL/GenBank/DDBJ whole genome shotgun (WGS) entry which is preliminary data.</text>
</comment>
<evidence type="ECO:0000313" key="2">
    <source>
        <dbReference type="EMBL" id="RMX06559.1"/>
    </source>
</evidence>
<organism evidence="2 3">
    <name type="scientific">Corticibacter populi</name>
    <dbReference type="NCBI Taxonomy" id="1550736"/>
    <lineage>
        <taxon>Bacteria</taxon>
        <taxon>Pseudomonadati</taxon>
        <taxon>Pseudomonadota</taxon>
        <taxon>Betaproteobacteria</taxon>
        <taxon>Burkholderiales</taxon>
        <taxon>Comamonadaceae</taxon>
        <taxon>Corticibacter</taxon>
    </lineage>
</organism>
<gene>
    <name evidence="2" type="ORF">D8I35_08555</name>
</gene>
<keyword evidence="3" id="KW-1185">Reference proteome</keyword>